<reference evidence="1 2" key="1">
    <citation type="submission" date="2016-07" db="EMBL/GenBank/DDBJ databases">
        <title>Pervasive Adenine N6-methylation of Active Genes in Fungi.</title>
        <authorList>
            <consortium name="DOE Joint Genome Institute"/>
            <person name="Mondo S.J."/>
            <person name="Dannebaum R.O."/>
            <person name="Kuo R.C."/>
            <person name="Labutti K."/>
            <person name="Haridas S."/>
            <person name="Kuo A."/>
            <person name="Salamov A."/>
            <person name="Ahrendt S.R."/>
            <person name="Lipzen A."/>
            <person name="Sullivan W."/>
            <person name="Andreopoulos W.B."/>
            <person name="Clum A."/>
            <person name="Lindquist E."/>
            <person name="Daum C."/>
            <person name="Ramamoorthy G.K."/>
            <person name="Gryganskyi A."/>
            <person name="Culley D."/>
            <person name="Magnuson J.K."/>
            <person name="James T.Y."/>
            <person name="O'Malley M.A."/>
            <person name="Stajich J.E."/>
            <person name="Spatafora J.W."/>
            <person name="Visel A."/>
            <person name="Grigoriev I.V."/>
        </authorList>
    </citation>
    <scope>NUCLEOTIDE SEQUENCE [LARGE SCALE GENOMIC DNA]</scope>
    <source>
        <strain evidence="1 2">PL171</strain>
    </source>
</reference>
<comment type="caution">
    <text evidence="1">The sequence shown here is derived from an EMBL/GenBank/DDBJ whole genome shotgun (WGS) entry which is preliminary data.</text>
</comment>
<keyword evidence="2" id="KW-1185">Reference proteome</keyword>
<organism evidence="1 2">
    <name type="scientific">Catenaria anguillulae PL171</name>
    <dbReference type="NCBI Taxonomy" id="765915"/>
    <lineage>
        <taxon>Eukaryota</taxon>
        <taxon>Fungi</taxon>
        <taxon>Fungi incertae sedis</taxon>
        <taxon>Blastocladiomycota</taxon>
        <taxon>Blastocladiomycetes</taxon>
        <taxon>Blastocladiales</taxon>
        <taxon>Catenariaceae</taxon>
        <taxon>Catenaria</taxon>
    </lineage>
</organism>
<dbReference type="OrthoDB" id="6580118at2759"/>
<protein>
    <recommendedName>
        <fullName evidence="3">Ankyrin repeat-containing domain protein</fullName>
    </recommendedName>
</protein>
<evidence type="ECO:0008006" key="3">
    <source>
        <dbReference type="Google" id="ProtNLM"/>
    </source>
</evidence>
<dbReference type="PANTHER" id="PTHR46586">
    <property type="entry name" value="ANKYRIN REPEAT-CONTAINING PROTEIN"/>
    <property type="match status" value="1"/>
</dbReference>
<dbReference type="SUPFAM" id="SSF48403">
    <property type="entry name" value="Ankyrin repeat"/>
    <property type="match status" value="1"/>
</dbReference>
<accession>A0A1Y2HY58</accession>
<gene>
    <name evidence="1" type="ORF">BCR44DRAFT_1428746</name>
</gene>
<dbReference type="InterPro" id="IPR036770">
    <property type="entry name" value="Ankyrin_rpt-contain_sf"/>
</dbReference>
<dbReference type="InterPro" id="IPR052050">
    <property type="entry name" value="SecEffector_AnkRepeat"/>
</dbReference>
<proteinExistence type="predicted"/>
<dbReference type="Proteomes" id="UP000193411">
    <property type="component" value="Unassembled WGS sequence"/>
</dbReference>
<name>A0A1Y2HY58_9FUNG</name>
<evidence type="ECO:0000313" key="2">
    <source>
        <dbReference type="Proteomes" id="UP000193411"/>
    </source>
</evidence>
<dbReference type="Gene3D" id="1.25.40.20">
    <property type="entry name" value="Ankyrin repeat-containing domain"/>
    <property type="match status" value="1"/>
</dbReference>
<sequence>MENPTHQAIRTYIMPTPPTLHLDVVGPILCSAIRLTRPRHPHRSHTLVPILNVLSRSCLPAVSETVIMVMPWIDTNFACKAGDLWLLDTLHTRLVREPWYRPLHFNPRSALKAAVDGGHVFVLDWWLANLGEISDAYLVRELFVAGCELGHRKVVEWFIANGNKNKLWNDTGLIYMASRTHDLAILEYLQANGFPLSLEDCPLPDCISAGQADKVNWWIKQAAISKMPKRTARMSLVAAMAKGDRPSLDQMLALKAFRKRFTAELAAFSCATGDLDFIQYCHKRVSGQVDGMCSIVAAYCGHLHVLDWLLSNGCVLQSSGKALDQDHWCYITNRGVESTAIPFYPIRSPTPASVAIIAGRIQVLDWLLSHSFPFNANTEKTPLSLAPAHVLNWMQAKTPDLIDKISMRKSLQGASHTGNIAVLDWWRSHASKERLLAKAKSVCITDAPLKVLEWWEAAGLCMDSELKRRLFRSVSSYSLPSIEVCAWLLRHKDDMFADQQFGHWIRQAFREGNVAYFDWAHANGLVQPMFGTWLLLDYEFFKQDWPTFLWWIENGGPKLKARLQHMPLYFPNVLMMQVIFEYCDGIFELDGDQLSKWQATGVLEWGRKHGFRIHESAAMRLATLKGYLDVLEWWRQHAEQLRPHIPSATSVAKACRGNVQVWTWWVKSGLLDDVESVGDFMAEFGENGDFDADSELGNDSDWDY</sequence>
<evidence type="ECO:0000313" key="1">
    <source>
        <dbReference type="EMBL" id="ORZ38683.1"/>
    </source>
</evidence>
<dbReference type="AlphaFoldDB" id="A0A1Y2HY58"/>
<dbReference type="EMBL" id="MCFL01000008">
    <property type="protein sequence ID" value="ORZ38683.1"/>
    <property type="molecule type" value="Genomic_DNA"/>
</dbReference>
<dbReference type="PANTHER" id="PTHR46586:SF3">
    <property type="entry name" value="ANKYRIN REPEAT-CONTAINING PROTEIN"/>
    <property type="match status" value="1"/>
</dbReference>